<feature type="compositionally biased region" description="Basic and acidic residues" evidence="4">
    <location>
        <begin position="53"/>
        <end position="62"/>
    </location>
</feature>
<dbReference type="InterPro" id="IPR001611">
    <property type="entry name" value="Leu-rich_rpt"/>
</dbReference>
<feature type="region of interest" description="Disordered" evidence="4">
    <location>
        <begin position="432"/>
        <end position="454"/>
    </location>
</feature>
<dbReference type="OMA" id="YVQCANA"/>
<evidence type="ECO:0000313" key="7">
    <source>
        <dbReference type="EMBL" id="EDV41139.1"/>
    </source>
</evidence>
<keyword evidence="5" id="KW-0472">Membrane</keyword>
<dbReference type="Pfam" id="PF13306">
    <property type="entry name" value="LRR_5"/>
    <property type="match status" value="1"/>
</dbReference>
<dbReference type="KEGG" id="dan:6506213"/>
<evidence type="ECO:0000256" key="3">
    <source>
        <dbReference type="ARBA" id="ARBA00022737"/>
    </source>
</evidence>
<gene>
    <name evidence="7" type="primary">Dana\GF23572</name>
    <name evidence="7" type="synonym">dana_GLEANR_8362</name>
    <name evidence="7" type="ORF">GF23572</name>
</gene>
<dbReference type="SMR" id="B3M9C6"/>
<dbReference type="STRING" id="7217.B3M9C6"/>
<dbReference type="InterPro" id="IPR026906">
    <property type="entry name" value="LRR_5"/>
</dbReference>
<keyword evidence="5" id="KW-1133">Transmembrane helix</keyword>
<feature type="compositionally biased region" description="Acidic residues" evidence="4">
    <location>
        <begin position="38"/>
        <end position="52"/>
    </location>
</feature>
<dbReference type="InterPro" id="IPR032675">
    <property type="entry name" value="LRR_dom_sf"/>
</dbReference>
<dbReference type="Pfam" id="PF13855">
    <property type="entry name" value="LRR_8"/>
    <property type="match status" value="1"/>
</dbReference>
<evidence type="ECO:0000256" key="1">
    <source>
        <dbReference type="ARBA" id="ARBA00022614"/>
    </source>
</evidence>
<accession>B3M9C6</accession>
<dbReference type="PANTHER" id="PTHR24373">
    <property type="entry name" value="SLIT RELATED LEUCINE-RICH REPEAT NEURONAL PROTEIN"/>
    <property type="match status" value="1"/>
</dbReference>
<feature type="signal peptide" evidence="6">
    <location>
        <begin position="1"/>
        <end position="24"/>
    </location>
</feature>
<feature type="transmembrane region" description="Helical" evidence="5">
    <location>
        <begin position="397"/>
        <end position="419"/>
    </location>
</feature>
<dbReference type="PROSITE" id="PS51450">
    <property type="entry name" value="LRR"/>
    <property type="match status" value="1"/>
</dbReference>
<dbReference type="AlphaFoldDB" id="B3M9C6"/>
<feature type="chain" id="PRO_5002792677" description="LRRNT domain-containing protein" evidence="6">
    <location>
        <begin position="25"/>
        <end position="454"/>
    </location>
</feature>
<keyword evidence="1" id="KW-0433">Leucine-rich repeat</keyword>
<dbReference type="PhylomeDB" id="B3M9C6"/>
<dbReference type="Proteomes" id="UP000007801">
    <property type="component" value="Unassembled WGS sequence"/>
</dbReference>
<feature type="compositionally biased region" description="Polar residues" evidence="4">
    <location>
        <begin position="24"/>
        <end position="36"/>
    </location>
</feature>
<dbReference type="EMBL" id="CH902618">
    <property type="protein sequence ID" value="EDV41139.1"/>
    <property type="molecule type" value="Genomic_DNA"/>
</dbReference>
<evidence type="ECO:0000256" key="4">
    <source>
        <dbReference type="SAM" id="MobiDB-lite"/>
    </source>
</evidence>
<dbReference type="SUPFAM" id="SSF52058">
    <property type="entry name" value="L domain-like"/>
    <property type="match status" value="1"/>
</dbReference>
<evidence type="ECO:0000313" key="8">
    <source>
        <dbReference type="Proteomes" id="UP000007801"/>
    </source>
</evidence>
<feature type="region of interest" description="Disordered" evidence="4">
    <location>
        <begin position="327"/>
        <end position="358"/>
    </location>
</feature>
<keyword evidence="8" id="KW-1185">Reference proteome</keyword>
<reference evidence="7 8" key="1">
    <citation type="journal article" date="2007" name="Nature">
        <title>Evolution of genes and genomes on the Drosophila phylogeny.</title>
        <authorList>
            <consortium name="Drosophila 12 Genomes Consortium"/>
            <person name="Clark A.G."/>
            <person name="Eisen M.B."/>
            <person name="Smith D.R."/>
            <person name="Bergman C.M."/>
            <person name="Oliver B."/>
            <person name="Markow T.A."/>
            <person name="Kaufman T.C."/>
            <person name="Kellis M."/>
            <person name="Gelbart W."/>
            <person name="Iyer V.N."/>
            <person name="Pollard D.A."/>
            <person name="Sackton T.B."/>
            <person name="Larracuente A.M."/>
            <person name="Singh N.D."/>
            <person name="Abad J.P."/>
            <person name="Abt D.N."/>
            <person name="Adryan B."/>
            <person name="Aguade M."/>
            <person name="Akashi H."/>
            <person name="Anderson W.W."/>
            <person name="Aquadro C.F."/>
            <person name="Ardell D.H."/>
            <person name="Arguello R."/>
            <person name="Artieri C.G."/>
            <person name="Barbash D.A."/>
            <person name="Barker D."/>
            <person name="Barsanti P."/>
            <person name="Batterham P."/>
            <person name="Batzoglou S."/>
            <person name="Begun D."/>
            <person name="Bhutkar A."/>
            <person name="Blanco E."/>
            <person name="Bosak S.A."/>
            <person name="Bradley R.K."/>
            <person name="Brand A.D."/>
            <person name="Brent M.R."/>
            <person name="Brooks A.N."/>
            <person name="Brown R.H."/>
            <person name="Butlin R.K."/>
            <person name="Caggese C."/>
            <person name="Calvi B.R."/>
            <person name="Bernardo de Carvalho A."/>
            <person name="Caspi A."/>
            <person name="Castrezana S."/>
            <person name="Celniker S.E."/>
            <person name="Chang J.L."/>
            <person name="Chapple C."/>
            <person name="Chatterji S."/>
            <person name="Chinwalla A."/>
            <person name="Civetta A."/>
            <person name="Clifton S.W."/>
            <person name="Comeron J.M."/>
            <person name="Costello J.C."/>
            <person name="Coyne J.A."/>
            <person name="Daub J."/>
            <person name="David R.G."/>
            <person name="Delcher A.L."/>
            <person name="Delehaunty K."/>
            <person name="Do C.B."/>
            <person name="Ebling H."/>
            <person name="Edwards K."/>
            <person name="Eickbush T."/>
            <person name="Evans J.D."/>
            <person name="Filipski A."/>
            <person name="Findeiss S."/>
            <person name="Freyhult E."/>
            <person name="Fulton L."/>
            <person name="Fulton R."/>
            <person name="Garcia A.C."/>
            <person name="Gardiner A."/>
            <person name="Garfield D.A."/>
            <person name="Garvin B.E."/>
            <person name="Gibson G."/>
            <person name="Gilbert D."/>
            <person name="Gnerre S."/>
            <person name="Godfrey J."/>
            <person name="Good R."/>
            <person name="Gotea V."/>
            <person name="Gravely B."/>
            <person name="Greenberg A.J."/>
            <person name="Griffiths-Jones S."/>
            <person name="Gross S."/>
            <person name="Guigo R."/>
            <person name="Gustafson E.A."/>
            <person name="Haerty W."/>
            <person name="Hahn M.W."/>
            <person name="Halligan D.L."/>
            <person name="Halpern A.L."/>
            <person name="Halter G.M."/>
            <person name="Han M.V."/>
            <person name="Heger A."/>
            <person name="Hillier L."/>
            <person name="Hinrichs A.S."/>
            <person name="Holmes I."/>
            <person name="Hoskins R.A."/>
            <person name="Hubisz M.J."/>
            <person name="Hultmark D."/>
            <person name="Huntley M.A."/>
            <person name="Jaffe D.B."/>
            <person name="Jagadeeshan S."/>
            <person name="Jeck W.R."/>
            <person name="Johnson J."/>
            <person name="Jones C.D."/>
            <person name="Jordan W.C."/>
            <person name="Karpen G.H."/>
            <person name="Kataoka E."/>
            <person name="Keightley P.D."/>
            <person name="Kheradpour P."/>
            <person name="Kirkness E.F."/>
            <person name="Koerich L.B."/>
            <person name="Kristiansen K."/>
            <person name="Kudrna D."/>
            <person name="Kulathinal R.J."/>
            <person name="Kumar S."/>
            <person name="Kwok R."/>
            <person name="Lander E."/>
            <person name="Langley C.H."/>
            <person name="Lapoint R."/>
            <person name="Lazzaro B.P."/>
            <person name="Lee S.J."/>
            <person name="Levesque L."/>
            <person name="Li R."/>
            <person name="Lin C.F."/>
            <person name="Lin M.F."/>
            <person name="Lindblad-Toh K."/>
            <person name="Llopart A."/>
            <person name="Long M."/>
            <person name="Low L."/>
            <person name="Lozovsky E."/>
            <person name="Lu J."/>
            <person name="Luo M."/>
            <person name="Machado C.A."/>
            <person name="Makalowski W."/>
            <person name="Marzo M."/>
            <person name="Matsuda M."/>
            <person name="Matzkin L."/>
            <person name="McAllister B."/>
            <person name="McBride C.S."/>
            <person name="McKernan B."/>
            <person name="McKernan K."/>
            <person name="Mendez-Lago M."/>
            <person name="Minx P."/>
            <person name="Mollenhauer M.U."/>
            <person name="Montooth K."/>
            <person name="Mount S.M."/>
            <person name="Mu X."/>
            <person name="Myers E."/>
            <person name="Negre B."/>
            <person name="Newfeld S."/>
            <person name="Nielsen R."/>
            <person name="Noor M.A."/>
            <person name="O'Grady P."/>
            <person name="Pachter L."/>
            <person name="Papaceit M."/>
            <person name="Parisi M.J."/>
            <person name="Parisi M."/>
            <person name="Parts L."/>
            <person name="Pedersen J.S."/>
            <person name="Pesole G."/>
            <person name="Phillippy A.M."/>
            <person name="Ponting C.P."/>
            <person name="Pop M."/>
            <person name="Porcelli D."/>
            <person name="Powell J.R."/>
            <person name="Prohaska S."/>
            <person name="Pruitt K."/>
            <person name="Puig M."/>
            <person name="Quesneville H."/>
            <person name="Ram K.R."/>
            <person name="Rand D."/>
            <person name="Rasmussen M.D."/>
            <person name="Reed L.K."/>
            <person name="Reenan R."/>
            <person name="Reily A."/>
            <person name="Remington K.A."/>
            <person name="Rieger T.T."/>
            <person name="Ritchie M.G."/>
            <person name="Robin C."/>
            <person name="Rogers Y.H."/>
            <person name="Rohde C."/>
            <person name="Rozas J."/>
            <person name="Rubenfield M.J."/>
            <person name="Ruiz A."/>
            <person name="Russo S."/>
            <person name="Salzberg S.L."/>
            <person name="Sanchez-Gracia A."/>
            <person name="Saranga D.J."/>
            <person name="Sato H."/>
            <person name="Schaeffer S.W."/>
            <person name="Schatz M.C."/>
            <person name="Schlenke T."/>
            <person name="Schwartz R."/>
            <person name="Segarra C."/>
            <person name="Singh R.S."/>
            <person name="Sirot L."/>
            <person name="Sirota M."/>
            <person name="Sisneros N.B."/>
            <person name="Smith C.D."/>
            <person name="Smith T.F."/>
            <person name="Spieth J."/>
            <person name="Stage D.E."/>
            <person name="Stark A."/>
            <person name="Stephan W."/>
            <person name="Strausberg R.L."/>
            <person name="Strempel S."/>
            <person name="Sturgill D."/>
            <person name="Sutton G."/>
            <person name="Sutton G.G."/>
            <person name="Tao W."/>
            <person name="Teichmann S."/>
            <person name="Tobari Y.N."/>
            <person name="Tomimura Y."/>
            <person name="Tsolas J.M."/>
            <person name="Valente V.L."/>
            <person name="Venter E."/>
            <person name="Venter J.C."/>
            <person name="Vicario S."/>
            <person name="Vieira F.G."/>
            <person name="Vilella A.J."/>
            <person name="Villasante A."/>
            <person name="Walenz B."/>
            <person name="Wang J."/>
            <person name="Wasserman M."/>
            <person name="Watts T."/>
            <person name="Wilson D."/>
            <person name="Wilson R.K."/>
            <person name="Wing R.A."/>
            <person name="Wolfner M.F."/>
            <person name="Wong A."/>
            <person name="Wong G.K."/>
            <person name="Wu C.I."/>
            <person name="Wu G."/>
            <person name="Yamamoto D."/>
            <person name="Yang H.P."/>
            <person name="Yang S.P."/>
            <person name="Yorke J.A."/>
            <person name="Yoshida K."/>
            <person name="Zdobnov E."/>
            <person name="Zhang P."/>
            <person name="Zhang Y."/>
            <person name="Zimin A.V."/>
            <person name="Baldwin J."/>
            <person name="Abdouelleil A."/>
            <person name="Abdulkadir J."/>
            <person name="Abebe A."/>
            <person name="Abera B."/>
            <person name="Abreu J."/>
            <person name="Acer S.C."/>
            <person name="Aftuck L."/>
            <person name="Alexander A."/>
            <person name="An P."/>
            <person name="Anderson E."/>
            <person name="Anderson S."/>
            <person name="Arachi H."/>
            <person name="Azer M."/>
            <person name="Bachantsang P."/>
            <person name="Barry A."/>
            <person name="Bayul T."/>
            <person name="Berlin A."/>
            <person name="Bessette D."/>
            <person name="Bloom T."/>
            <person name="Blye J."/>
            <person name="Boguslavskiy L."/>
            <person name="Bonnet C."/>
            <person name="Boukhgalter B."/>
            <person name="Bourzgui I."/>
            <person name="Brown A."/>
            <person name="Cahill P."/>
            <person name="Channer S."/>
            <person name="Cheshatsang Y."/>
            <person name="Chuda L."/>
            <person name="Citroen M."/>
            <person name="Collymore A."/>
            <person name="Cooke P."/>
            <person name="Costello M."/>
            <person name="D'Aco K."/>
            <person name="Daza R."/>
            <person name="De Haan G."/>
            <person name="DeGray S."/>
            <person name="DeMaso C."/>
            <person name="Dhargay N."/>
            <person name="Dooley K."/>
            <person name="Dooley E."/>
            <person name="Doricent M."/>
            <person name="Dorje P."/>
            <person name="Dorjee K."/>
            <person name="Dupes A."/>
            <person name="Elong R."/>
            <person name="Falk J."/>
            <person name="Farina A."/>
            <person name="Faro S."/>
            <person name="Ferguson D."/>
            <person name="Fisher S."/>
            <person name="Foley C.D."/>
            <person name="Franke A."/>
            <person name="Friedrich D."/>
            <person name="Gadbois L."/>
            <person name="Gearin G."/>
            <person name="Gearin C.R."/>
            <person name="Giannoukos G."/>
            <person name="Goode T."/>
            <person name="Graham J."/>
            <person name="Grandbois E."/>
            <person name="Grewal S."/>
            <person name="Gyaltsen K."/>
            <person name="Hafez N."/>
            <person name="Hagos B."/>
            <person name="Hall J."/>
            <person name="Henson C."/>
            <person name="Hollinger A."/>
            <person name="Honan T."/>
            <person name="Huard M.D."/>
            <person name="Hughes L."/>
            <person name="Hurhula B."/>
            <person name="Husby M.E."/>
            <person name="Kamat A."/>
            <person name="Kanga B."/>
            <person name="Kashin S."/>
            <person name="Khazanovich D."/>
            <person name="Kisner P."/>
            <person name="Lance K."/>
            <person name="Lara M."/>
            <person name="Lee W."/>
            <person name="Lennon N."/>
            <person name="Letendre F."/>
            <person name="LeVine R."/>
            <person name="Lipovsky A."/>
            <person name="Liu X."/>
            <person name="Liu J."/>
            <person name="Liu S."/>
            <person name="Lokyitsang T."/>
            <person name="Lokyitsang Y."/>
            <person name="Lubonja R."/>
            <person name="Lui A."/>
            <person name="MacDonald P."/>
            <person name="Magnisalis V."/>
            <person name="Maru K."/>
            <person name="Matthews C."/>
            <person name="McCusker W."/>
            <person name="McDonough S."/>
            <person name="Mehta T."/>
            <person name="Meldrim J."/>
            <person name="Meneus L."/>
            <person name="Mihai O."/>
            <person name="Mihalev A."/>
            <person name="Mihova T."/>
            <person name="Mittelman R."/>
            <person name="Mlenga V."/>
            <person name="Montmayeur A."/>
            <person name="Mulrain L."/>
            <person name="Navidi A."/>
            <person name="Naylor J."/>
            <person name="Negash T."/>
            <person name="Nguyen T."/>
            <person name="Nguyen N."/>
            <person name="Nicol R."/>
            <person name="Norbu C."/>
            <person name="Norbu N."/>
            <person name="Novod N."/>
            <person name="O'Neill B."/>
            <person name="Osman S."/>
            <person name="Markiewicz E."/>
            <person name="Oyono O.L."/>
            <person name="Patti C."/>
            <person name="Phunkhang P."/>
            <person name="Pierre F."/>
            <person name="Priest M."/>
            <person name="Raghuraman S."/>
            <person name="Rege F."/>
            <person name="Reyes R."/>
            <person name="Rise C."/>
            <person name="Rogov P."/>
            <person name="Ross K."/>
            <person name="Ryan E."/>
            <person name="Settipalli S."/>
            <person name="Shea T."/>
            <person name="Sherpa N."/>
            <person name="Shi L."/>
            <person name="Shih D."/>
            <person name="Sparrow T."/>
            <person name="Spaulding J."/>
            <person name="Stalker J."/>
            <person name="Stange-Thomann N."/>
            <person name="Stavropoulos S."/>
            <person name="Stone C."/>
            <person name="Strader C."/>
            <person name="Tesfaye S."/>
            <person name="Thomson T."/>
            <person name="Thoulutsang Y."/>
            <person name="Thoulutsang D."/>
            <person name="Topham K."/>
            <person name="Topping I."/>
            <person name="Tsamla T."/>
            <person name="Vassiliev H."/>
            <person name="Vo A."/>
            <person name="Wangchuk T."/>
            <person name="Wangdi T."/>
            <person name="Weiand M."/>
            <person name="Wilkinson J."/>
            <person name="Wilson A."/>
            <person name="Yadav S."/>
            <person name="Young G."/>
            <person name="Yu Q."/>
            <person name="Zembek L."/>
            <person name="Zhong D."/>
            <person name="Zimmer A."/>
            <person name="Zwirko Z."/>
            <person name="Jaffe D.B."/>
            <person name="Alvarez P."/>
            <person name="Brockman W."/>
            <person name="Butler J."/>
            <person name="Chin C."/>
            <person name="Gnerre S."/>
            <person name="Grabherr M."/>
            <person name="Kleber M."/>
            <person name="Mauceli E."/>
            <person name="MacCallum I."/>
        </authorList>
    </citation>
    <scope>NUCLEOTIDE SEQUENCE [LARGE SCALE GENOMIC DNA]</scope>
    <source>
        <strain evidence="8">Tucson 14024-0371.13</strain>
    </source>
</reference>
<dbReference type="HOGENOM" id="CLU_045308_0_0_1"/>
<keyword evidence="2 6" id="KW-0732">Signal</keyword>
<keyword evidence="3" id="KW-0677">Repeat</keyword>
<keyword evidence="5" id="KW-0812">Transmembrane</keyword>
<evidence type="ECO:0000256" key="5">
    <source>
        <dbReference type="SAM" id="Phobius"/>
    </source>
</evidence>
<feature type="compositionally biased region" description="Basic and acidic residues" evidence="4">
    <location>
        <begin position="434"/>
        <end position="446"/>
    </location>
</feature>
<feature type="compositionally biased region" description="Low complexity" evidence="4">
    <location>
        <begin position="335"/>
        <end position="347"/>
    </location>
</feature>
<protein>
    <recommendedName>
        <fullName evidence="9">LRRNT domain-containing protein</fullName>
    </recommendedName>
</protein>
<evidence type="ECO:0000256" key="2">
    <source>
        <dbReference type="ARBA" id="ARBA00022729"/>
    </source>
</evidence>
<dbReference type="OrthoDB" id="694479at2759"/>
<dbReference type="FunFam" id="3.80.10.10:FF:001771">
    <property type="entry name" value="Uncharacterized protein, isoform D"/>
    <property type="match status" value="1"/>
</dbReference>
<organism evidence="7 8">
    <name type="scientific">Drosophila ananassae</name>
    <name type="common">Fruit fly</name>
    <dbReference type="NCBI Taxonomy" id="7217"/>
    <lineage>
        <taxon>Eukaryota</taxon>
        <taxon>Metazoa</taxon>
        <taxon>Ecdysozoa</taxon>
        <taxon>Arthropoda</taxon>
        <taxon>Hexapoda</taxon>
        <taxon>Insecta</taxon>
        <taxon>Pterygota</taxon>
        <taxon>Neoptera</taxon>
        <taxon>Endopterygota</taxon>
        <taxon>Diptera</taxon>
        <taxon>Brachycera</taxon>
        <taxon>Muscomorpha</taxon>
        <taxon>Ephydroidea</taxon>
        <taxon>Drosophilidae</taxon>
        <taxon>Drosophila</taxon>
        <taxon>Sophophora</taxon>
    </lineage>
</organism>
<dbReference type="PANTHER" id="PTHR24373:SF275">
    <property type="entry name" value="TIR DOMAIN-CONTAINING PROTEIN"/>
    <property type="match status" value="1"/>
</dbReference>
<dbReference type="InParanoid" id="B3M9C6"/>
<dbReference type="InterPro" id="IPR003591">
    <property type="entry name" value="Leu-rich_rpt_typical-subtyp"/>
</dbReference>
<dbReference type="SMART" id="SM00369">
    <property type="entry name" value="LRR_TYP"/>
    <property type="match status" value="4"/>
</dbReference>
<feature type="region of interest" description="Disordered" evidence="4">
    <location>
        <begin position="24"/>
        <end position="79"/>
    </location>
</feature>
<dbReference type="InterPro" id="IPR050328">
    <property type="entry name" value="Dev_Immune_Receptor"/>
</dbReference>
<sequence length="454" mass="50627">MHVYYKFGLLLIFLLSVSISHTNGAPASSEQSQLSPTFEDDYNDYDEDYSDEASDKGPETAENRLMPQSSSTSTTTTFRPIFNIPRRSNHVLEPSCPRNCHCLEDFKYVQCTNAHLTHVPLDMPKTAAIIDLSHNVISELRPEDFANLSRVQEINLNHNLISRIDTEVFQGLERLQRLRLANNRLTKIDPDTFAPARELSILDLSNNSIAQRLDGAFLNQPGLIEFSCSNCSWTELPEQTFENMSALQVLRLDKNDFKQQINTRAFTPLKNIIKLKLPELDQPNIEELCNLLKSIDNISFRHFDVSCFELVLGTSFNDSLIQATDPPFHRVTDLPTTTPKPTAAPPRTADRSRSKMANSTELAKAGIMSSVTESSGVSAEAAGDQEKSNQVAISQEAINTLLICIMVIAVIGIIIGLICRKDIGGIKTKCCRTSKPEPKDQVHPTEEIPLNKLA</sequence>
<proteinExistence type="predicted"/>
<dbReference type="Gene3D" id="3.80.10.10">
    <property type="entry name" value="Ribonuclease Inhibitor"/>
    <property type="match status" value="1"/>
</dbReference>
<evidence type="ECO:0008006" key="9">
    <source>
        <dbReference type="Google" id="ProtNLM"/>
    </source>
</evidence>
<name>B3M9C6_DROAN</name>
<dbReference type="GeneID" id="6506213"/>
<evidence type="ECO:0000256" key="6">
    <source>
        <dbReference type="SAM" id="SignalP"/>
    </source>
</evidence>
<dbReference type="FunCoup" id="B3M9C6">
    <property type="interactions" value="1"/>
</dbReference>
<dbReference type="eggNOG" id="KOG0619">
    <property type="taxonomic scope" value="Eukaryota"/>
</dbReference>